<organism evidence="3 4">
    <name type="scientific">Streptococcus pneumoniae</name>
    <dbReference type="NCBI Taxonomy" id="1313"/>
    <lineage>
        <taxon>Bacteria</taxon>
        <taxon>Bacillati</taxon>
        <taxon>Bacillota</taxon>
        <taxon>Bacilli</taxon>
        <taxon>Lactobacillales</taxon>
        <taxon>Streptococcaceae</taxon>
        <taxon>Streptococcus</taxon>
    </lineage>
</organism>
<protein>
    <submittedName>
        <fullName evidence="3">YSIRK-type signal peptide-containing protein</fullName>
    </submittedName>
</protein>
<dbReference type="AlphaFoldDB" id="A0A6G2DNB9"/>
<evidence type="ECO:0000313" key="3">
    <source>
        <dbReference type="EMBL" id="MTV91000.1"/>
    </source>
</evidence>
<name>A0A6G2DNB9_STREE</name>
<sequence length="41" mass="4392">MRARHERRNRYSIRKFSVGVASVLVATFFCIGGGGASSSGC</sequence>
<proteinExistence type="predicted"/>
<keyword evidence="1" id="KW-0732">Signal</keyword>
<evidence type="ECO:0000256" key="1">
    <source>
        <dbReference type="ARBA" id="ARBA00022729"/>
    </source>
</evidence>
<evidence type="ECO:0000313" key="4">
    <source>
        <dbReference type="Proteomes" id="UP000476212"/>
    </source>
</evidence>
<dbReference type="Pfam" id="PF04650">
    <property type="entry name" value="YSIRK_signal"/>
    <property type="match status" value="1"/>
</dbReference>
<comment type="caution">
    <text evidence="3">The sequence shown here is derived from an EMBL/GenBank/DDBJ whole genome shotgun (WGS) entry which is preliminary data.</text>
</comment>
<dbReference type="EMBL" id="WNIB01000116">
    <property type="protein sequence ID" value="MTV91000.1"/>
    <property type="molecule type" value="Genomic_DNA"/>
</dbReference>
<dbReference type="Proteomes" id="UP000476212">
    <property type="component" value="Unassembled WGS sequence"/>
</dbReference>
<accession>A0A6G2DNB9</accession>
<feature type="domain" description="YSIRK Gram-positive signal peptide" evidence="2">
    <location>
        <begin position="6"/>
        <end position="29"/>
    </location>
</feature>
<dbReference type="NCBIfam" id="TIGR01168">
    <property type="entry name" value="YSIRK_signal"/>
    <property type="match status" value="1"/>
</dbReference>
<dbReference type="InterPro" id="IPR005877">
    <property type="entry name" value="YSIRK_signal_dom"/>
</dbReference>
<evidence type="ECO:0000259" key="2">
    <source>
        <dbReference type="Pfam" id="PF04650"/>
    </source>
</evidence>
<gene>
    <name evidence="3" type="ORF">GM544_11195</name>
</gene>
<reference evidence="3 4" key="1">
    <citation type="submission" date="2019-11" db="EMBL/GenBank/DDBJ databases">
        <title>Growth characteristics of pneumococcus vary with the chemical composition of the capsule and with environmental conditions.</title>
        <authorList>
            <person name="Tothpal A."/>
            <person name="Desobry K."/>
            <person name="Joshi S."/>
            <person name="Wyllie A.L."/>
            <person name="Weinberger D.M."/>
        </authorList>
    </citation>
    <scope>NUCLEOTIDE SEQUENCE [LARGE SCALE GENOMIC DNA]</scope>
    <source>
        <strain evidence="4">pnumococcus15C</strain>
    </source>
</reference>